<dbReference type="EMBL" id="PIPY01000002">
    <property type="protein sequence ID" value="RUO62958.1"/>
    <property type="molecule type" value="Genomic_DNA"/>
</dbReference>
<keyword evidence="10" id="KW-1185">Reference proteome</keyword>
<keyword evidence="5 6" id="KW-0046">Antibiotic resistance</keyword>
<accession>A0A432YPB5</accession>
<dbReference type="PROSITE" id="PS00336">
    <property type="entry name" value="BETA_LACTAMASE_C"/>
    <property type="match status" value="1"/>
</dbReference>
<evidence type="ECO:0000256" key="7">
    <source>
        <dbReference type="SAM" id="SignalP"/>
    </source>
</evidence>
<dbReference type="GO" id="GO:0008800">
    <property type="term" value="F:beta-lactamase activity"/>
    <property type="evidence" value="ECO:0007669"/>
    <property type="project" value="UniProtKB-UniRule"/>
</dbReference>
<protein>
    <recommendedName>
        <fullName evidence="3 6">Beta-lactamase</fullName>
        <ecNumber evidence="3 6">3.5.2.6</ecNumber>
    </recommendedName>
</protein>
<dbReference type="AlphaFoldDB" id="A0A432YPB5"/>
<proteinExistence type="inferred from homology"/>
<evidence type="ECO:0000256" key="4">
    <source>
        <dbReference type="ARBA" id="ARBA00022801"/>
    </source>
</evidence>
<comment type="similarity">
    <text evidence="2 6">Belongs to the class-C beta-lactamase family.</text>
</comment>
<evidence type="ECO:0000259" key="8">
    <source>
        <dbReference type="Pfam" id="PF00144"/>
    </source>
</evidence>
<keyword evidence="4 6" id="KW-0378">Hydrolase</keyword>
<keyword evidence="7" id="KW-0732">Signal</keyword>
<evidence type="ECO:0000256" key="3">
    <source>
        <dbReference type="ARBA" id="ARBA00012865"/>
    </source>
</evidence>
<dbReference type="Gene3D" id="3.40.710.10">
    <property type="entry name" value="DD-peptidase/beta-lactamase superfamily"/>
    <property type="match status" value="1"/>
</dbReference>
<evidence type="ECO:0000256" key="1">
    <source>
        <dbReference type="ARBA" id="ARBA00001526"/>
    </source>
</evidence>
<comment type="caution">
    <text evidence="9">The sequence shown here is derived from an EMBL/GenBank/DDBJ whole genome shotgun (WGS) entry which is preliminary data.</text>
</comment>
<dbReference type="GO" id="GO:0030288">
    <property type="term" value="C:outer membrane-bounded periplasmic space"/>
    <property type="evidence" value="ECO:0007669"/>
    <property type="project" value="InterPro"/>
</dbReference>
<evidence type="ECO:0000256" key="2">
    <source>
        <dbReference type="ARBA" id="ARBA00007840"/>
    </source>
</evidence>
<dbReference type="GO" id="GO:0046677">
    <property type="term" value="P:response to antibiotic"/>
    <property type="evidence" value="ECO:0007669"/>
    <property type="project" value="UniProtKB-UniRule"/>
</dbReference>
<dbReference type="PANTHER" id="PTHR46825:SF7">
    <property type="entry name" value="D-ALANYL-D-ALANINE CARBOXYPEPTIDASE"/>
    <property type="match status" value="1"/>
</dbReference>
<dbReference type="InterPro" id="IPR001466">
    <property type="entry name" value="Beta-lactam-related"/>
</dbReference>
<dbReference type="Proteomes" id="UP000288259">
    <property type="component" value="Unassembled WGS sequence"/>
</dbReference>
<name>A0A432YPB5_9GAMM</name>
<organism evidence="9 10">
    <name type="scientific">Pseudidiomarina insulisalsae</name>
    <dbReference type="NCBI Taxonomy" id="575789"/>
    <lineage>
        <taxon>Bacteria</taxon>
        <taxon>Pseudomonadati</taxon>
        <taxon>Pseudomonadota</taxon>
        <taxon>Gammaproteobacteria</taxon>
        <taxon>Alteromonadales</taxon>
        <taxon>Idiomarinaceae</taxon>
        <taxon>Pseudidiomarina</taxon>
    </lineage>
</organism>
<evidence type="ECO:0000256" key="6">
    <source>
        <dbReference type="RuleBase" id="RU361140"/>
    </source>
</evidence>
<evidence type="ECO:0000256" key="5">
    <source>
        <dbReference type="ARBA" id="ARBA00023251"/>
    </source>
</evidence>
<dbReference type="InterPro" id="IPR050491">
    <property type="entry name" value="AmpC-like"/>
</dbReference>
<dbReference type="PANTHER" id="PTHR46825">
    <property type="entry name" value="D-ALANYL-D-ALANINE-CARBOXYPEPTIDASE/ENDOPEPTIDASE AMPH"/>
    <property type="match status" value="1"/>
</dbReference>
<feature type="domain" description="Beta-lactamase-related" evidence="8">
    <location>
        <begin position="241"/>
        <end position="527"/>
    </location>
</feature>
<dbReference type="Pfam" id="PF00144">
    <property type="entry name" value="Beta-lactamase"/>
    <property type="match status" value="1"/>
</dbReference>
<comment type="catalytic activity">
    <reaction evidence="1 6">
        <text>a beta-lactam + H2O = a substituted beta-amino acid</text>
        <dbReference type="Rhea" id="RHEA:20401"/>
        <dbReference type="ChEBI" id="CHEBI:15377"/>
        <dbReference type="ChEBI" id="CHEBI:35627"/>
        <dbReference type="ChEBI" id="CHEBI:140347"/>
        <dbReference type="EC" id="3.5.2.6"/>
    </reaction>
</comment>
<dbReference type="InterPro" id="IPR001586">
    <property type="entry name" value="Beta-lactam_class-C_AS"/>
</dbReference>
<dbReference type="InterPro" id="IPR012338">
    <property type="entry name" value="Beta-lactam/transpept-like"/>
</dbReference>
<feature type="signal peptide" evidence="7">
    <location>
        <begin position="1"/>
        <end position="31"/>
    </location>
</feature>
<dbReference type="SUPFAM" id="SSF56601">
    <property type="entry name" value="beta-lactamase/transpeptidase-like"/>
    <property type="match status" value="1"/>
</dbReference>
<reference evidence="10" key="1">
    <citation type="journal article" date="2018" name="Front. Microbiol.">
        <title>Genome-Based Analysis Reveals the Taxonomy and Diversity of the Family Idiomarinaceae.</title>
        <authorList>
            <person name="Liu Y."/>
            <person name="Lai Q."/>
            <person name="Shao Z."/>
        </authorList>
    </citation>
    <scope>NUCLEOTIDE SEQUENCE [LARGE SCALE GENOMIC DNA]</scope>
    <source>
        <strain evidence="10">CVS-6</strain>
    </source>
</reference>
<gene>
    <name evidence="9" type="ORF">CWI71_01640</name>
</gene>
<feature type="chain" id="PRO_5019407042" description="Beta-lactamase" evidence="7">
    <location>
        <begin position="32"/>
        <end position="536"/>
    </location>
</feature>
<evidence type="ECO:0000313" key="9">
    <source>
        <dbReference type="EMBL" id="RUO62958.1"/>
    </source>
</evidence>
<evidence type="ECO:0000313" key="10">
    <source>
        <dbReference type="Proteomes" id="UP000288259"/>
    </source>
</evidence>
<dbReference type="EC" id="3.5.2.6" evidence="3 6"/>
<sequence length="536" mass="57714">MNSLRQSSQSGLLSKLLCWLGAILVSGTAMASSLDGTWRGELNYQDNLSMVIGITIEDGEATFASPNQGLYAQPVSAFEVDGDTVTVQVAELNLAFRGVVSHERMVGEFTQGQSFPLTLTRLDATALQRLQYEGQYAGALDVNGNELPLQVNIAVLVDGYLGTLDSPAQQTFGLPLAEVKIDAMRLSFTSPIIKAAYAGEAQSEGSYVGAWHQGLPMPLTLTRVTEDTPAPQVKQHDFGEFGGATAIISGGDPQVNYFGEHDSQTLYEIGSVSKTIVSYLLASAVVEGKVALTTPLQRFFPSAPEGITLQSLATHTSGLPRLPADLFAQATGHDPYAHYDRQMLAQALASVELHNKGHLYSNFAVGALAEALAVAYDMSFAELVRKRVFKPFNMTSAYVATPDAPHREALAIPHDTLGNVVSPWRFQALAGAGAVVATLPDMIAYVQGLNQALADSPQLREVLLTPRADFGDCCQQALGWFLQEDDDGNTFVWHNGQTAGFSSYVGFYPDGSRAVIFLNNQARPMNAEAQQRLTDR</sequence>
<dbReference type="GO" id="GO:0017001">
    <property type="term" value="P:antibiotic catabolic process"/>
    <property type="evidence" value="ECO:0007669"/>
    <property type="project" value="InterPro"/>
</dbReference>